<dbReference type="OrthoDB" id="7565172at2"/>
<name>A0A2N5C435_9BURK</name>
<accession>A0A2N5C435</accession>
<evidence type="ECO:0000259" key="3">
    <source>
        <dbReference type="Pfam" id="PF26078"/>
    </source>
</evidence>
<proteinExistence type="inferred from homology"/>
<evidence type="ECO:0000313" key="6">
    <source>
        <dbReference type="Proteomes" id="UP000234341"/>
    </source>
</evidence>
<evidence type="ECO:0000313" key="5">
    <source>
        <dbReference type="EMBL" id="PLP96977.1"/>
    </source>
</evidence>
<comment type="similarity">
    <text evidence="1">Belongs to the Mu gp47/PBSX XkdT family.</text>
</comment>
<dbReference type="PANTHER" id="PTHR37829:SF3">
    <property type="entry name" value="PROTEIN JAYE-RELATED"/>
    <property type="match status" value="1"/>
</dbReference>
<feature type="domain" description="Baseplate J-like central" evidence="3">
    <location>
        <begin position="192"/>
        <end position="284"/>
    </location>
</feature>
<organism evidence="5 6">
    <name type="scientific">Cupriavidus pauculus</name>
    <dbReference type="NCBI Taxonomy" id="82633"/>
    <lineage>
        <taxon>Bacteria</taxon>
        <taxon>Pseudomonadati</taxon>
        <taxon>Pseudomonadota</taxon>
        <taxon>Betaproteobacteria</taxon>
        <taxon>Burkholderiales</taxon>
        <taxon>Burkholderiaceae</taxon>
        <taxon>Cupriavidus</taxon>
    </lineage>
</organism>
<dbReference type="Proteomes" id="UP000234341">
    <property type="component" value="Unassembled WGS sequence"/>
</dbReference>
<dbReference type="EMBL" id="PJRP01000021">
    <property type="protein sequence ID" value="PLP96977.1"/>
    <property type="molecule type" value="Genomic_DNA"/>
</dbReference>
<gene>
    <name evidence="5" type="ORF">CYJ10_29480</name>
</gene>
<dbReference type="Pfam" id="PF26078">
    <property type="entry name" value="Baseplate_J_M"/>
    <property type="match status" value="1"/>
</dbReference>
<dbReference type="Pfam" id="PF04865">
    <property type="entry name" value="Baseplate_J"/>
    <property type="match status" value="1"/>
</dbReference>
<dbReference type="Pfam" id="PF26079">
    <property type="entry name" value="Baseplate_J_C"/>
    <property type="match status" value="1"/>
</dbReference>
<comment type="caution">
    <text evidence="5">The sequence shown here is derived from an EMBL/GenBank/DDBJ whole genome shotgun (WGS) entry which is preliminary data.</text>
</comment>
<dbReference type="InterPro" id="IPR058530">
    <property type="entry name" value="Baseplate_J-like_C"/>
</dbReference>
<dbReference type="AlphaFoldDB" id="A0A2N5C435"/>
<dbReference type="InterPro" id="IPR052399">
    <property type="entry name" value="Phage_Baseplate_Assmbl_Protein"/>
</dbReference>
<feature type="domain" description="Baseplate protein J-like barrel" evidence="2">
    <location>
        <begin position="91"/>
        <end position="171"/>
    </location>
</feature>
<dbReference type="InterPro" id="IPR006949">
    <property type="entry name" value="Barrel_Baseplate_J-like"/>
</dbReference>
<reference evidence="5 6" key="1">
    <citation type="submission" date="2017-12" db="EMBL/GenBank/DDBJ databases">
        <title>Genome sequence of the active heterotrophic nitrifier-denitrifier, Cupriavidus pauculus UM1.</title>
        <authorList>
            <person name="Putonti C."/>
            <person name="Castignetti D."/>
        </authorList>
    </citation>
    <scope>NUCLEOTIDE SEQUENCE [LARGE SCALE GENOMIC DNA]</scope>
    <source>
        <strain evidence="5 6">UM1</strain>
    </source>
</reference>
<sequence>MPYARPTLSELRANVAADQASELEGSDPLLRFANLRILGVGQAGLTHLQYGYLDWIARQSVPYTAEDEYLEAWGALKGVYRKDATSADGFATFGGTAGEIPAGWGLVRSDGVKYTVSASASIGGGGSVQVEAMANDTGAAANCALGTQFSLASPIPGIQSNGSASSPFTGGADVEENDAYRARVLEAYQESPAGGNEADYIRWAKGVAGVTRAWVARNGFGAGTVVVYVMLDLANAESGGFPIGTDGVATAETRSAVKATGDQLRVANALYSLQPVTALMYAVAPIRDNINFTITGYSGASAATKKSISDAISDVFFRNGAPGGTVNLSDIESAIWAVPGTAGFVITLPTGNITSATGHLPVLGTVT</sequence>
<feature type="domain" description="Baseplate J-like C-terminal" evidence="4">
    <location>
        <begin position="289"/>
        <end position="367"/>
    </location>
</feature>
<evidence type="ECO:0000259" key="2">
    <source>
        <dbReference type="Pfam" id="PF04865"/>
    </source>
</evidence>
<protein>
    <submittedName>
        <fullName evidence="5">Phage baseplate protein</fullName>
    </submittedName>
</protein>
<evidence type="ECO:0000256" key="1">
    <source>
        <dbReference type="ARBA" id="ARBA00038087"/>
    </source>
</evidence>
<dbReference type="PANTHER" id="PTHR37829">
    <property type="entry name" value="PHAGE-LIKE ELEMENT PBSX PROTEIN XKDT"/>
    <property type="match status" value="1"/>
</dbReference>
<dbReference type="RefSeq" id="WP_101684986.1">
    <property type="nucleotide sequence ID" value="NZ_PJRP01000021.1"/>
</dbReference>
<evidence type="ECO:0000259" key="4">
    <source>
        <dbReference type="Pfam" id="PF26079"/>
    </source>
</evidence>
<dbReference type="InterPro" id="IPR058531">
    <property type="entry name" value="Baseplate_J_M"/>
</dbReference>